<sequence length="326" mass="34156">MKNELLTPAETAERIRAGAILSIAGPDALLATLPRGTWIGGTTVYMLTEDGGARIDDRLFVSTFESATGATIRHHSPDTLPALAQDRPEGVTLLLIPAFSDAHRRFALDGTTYDGLFDQPLAGWITGVPVEKIGTTAPAIFDGTTGTRHTEGAMALHVALPAGTTPSLDIVNIFTPSDDPATTFTFPETGFSARTATVNGKTVDLAAYLRAHAIDTRLPLVANYAGALINVSFEHVDAAGGGVSFYAPVIAGTEYRLATAQPDYAAAFAATLGDGGEGMLSCNCILNYLHGDMAGKKTGRFTGPVTFGEIAYILLNQTLVKLDLAA</sequence>
<dbReference type="Pfam" id="PF22396">
    <property type="entry name" value="DUF6976"/>
    <property type="match status" value="1"/>
</dbReference>
<proteinExistence type="predicted"/>
<organism evidence="1 2">
    <name type="scientific">Paragemmobacter amnigenus</name>
    <dbReference type="NCBI Taxonomy" id="2852097"/>
    <lineage>
        <taxon>Bacteria</taxon>
        <taxon>Pseudomonadati</taxon>
        <taxon>Pseudomonadota</taxon>
        <taxon>Alphaproteobacteria</taxon>
        <taxon>Rhodobacterales</taxon>
        <taxon>Paracoccaceae</taxon>
        <taxon>Paragemmobacter</taxon>
    </lineage>
</organism>
<name>A0ABS6JAI0_9RHOB</name>
<protein>
    <submittedName>
        <fullName evidence="1">Uncharacterized protein</fullName>
    </submittedName>
</protein>
<evidence type="ECO:0000313" key="1">
    <source>
        <dbReference type="EMBL" id="MBU9699492.1"/>
    </source>
</evidence>
<dbReference type="Proteomes" id="UP000731907">
    <property type="component" value="Unassembled WGS sequence"/>
</dbReference>
<dbReference type="EMBL" id="JAAATX020000012">
    <property type="protein sequence ID" value="MBU9699492.1"/>
    <property type="molecule type" value="Genomic_DNA"/>
</dbReference>
<evidence type="ECO:0000313" key="2">
    <source>
        <dbReference type="Proteomes" id="UP000731907"/>
    </source>
</evidence>
<reference evidence="1 2" key="1">
    <citation type="submission" date="2021-06" db="EMBL/GenBank/DDBJ databases">
        <title>Rhodobacteraceae bacterium strain HSP-20.</title>
        <authorList>
            <person name="Chen W.-M."/>
        </authorList>
    </citation>
    <scope>NUCLEOTIDE SEQUENCE [LARGE SCALE GENOMIC DNA]</scope>
    <source>
        <strain evidence="1 2">HSP-20</strain>
    </source>
</reference>
<accession>A0ABS6JAI0</accession>
<gene>
    <name evidence="1" type="ORF">GU927_016725</name>
</gene>
<comment type="caution">
    <text evidence="1">The sequence shown here is derived from an EMBL/GenBank/DDBJ whole genome shotgun (WGS) entry which is preliminary data.</text>
</comment>
<dbReference type="InterPro" id="IPR054249">
    <property type="entry name" value="DUF6976"/>
</dbReference>
<keyword evidence="2" id="KW-1185">Reference proteome</keyword>
<dbReference type="RefSeq" id="WP_161763600.1">
    <property type="nucleotide sequence ID" value="NZ_JAAATX020000012.1"/>
</dbReference>